<evidence type="ECO:0000256" key="3">
    <source>
        <dbReference type="ARBA" id="ARBA00023125"/>
    </source>
</evidence>
<feature type="domain" description="Core-binding (CB)" evidence="8">
    <location>
        <begin position="31"/>
        <end position="133"/>
    </location>
</feature>
<dbReference type="InterPro" id="IPR002104">
    <property type="entry name" value="Integrase_catalytic"/>
</dbReference>
<evidence type="ECO:0000259" key="7">
    <source>
        <dbReference type="PROSITE" id="PS51898"/>
    </source>
</evidence>
<dbReference type="PROSITE" id="PS51898">
    <property type="entry name" value="TYR_RECOMBINASE"/>
    <property type="match status" value="1"/>
</dbReference>
<feature type="region of interest" description="Disordered" evidence="6">
    <location>
        <begin position="352"/>
        <end position="381"/>
    </location>
</feature>
<proteinExistence type="inferred from homology"/>
<sequence>MNPPFSPPDTPGPVKSTEPHLIEPRPLIAARSDEEQILTWLAEHTDSPRTQASYRKEAERLMLWLYPRQLSLAQLSREDVLAYERFLQNPPAEWVGPARPRHHPDWRPLTGPLSPNSIRHAMTVLGALYGYLIDAGVLRGNPFRLVKKRRSNGTAKHLGVERFLDNASWQRVLDEIDQLPRDTPRQQEHATRAEWLFTLLYLTGARRSEIAQARMGDCFERRGRWWWRVYGKGGSVADVPVGEELLLALTRYRRQLGLPEHPHPGEESPLVGRLTGDSEKRLEPLSDKAIYLVVREVLRRTATRSDDPAIRQVLESASTHWLRHTAASHQLDAGVPLLMVSQNLRHASIQTTRRYLHSEDDARHAETGRHSMTRRNKPDSL</sequence>
<reference evidence="9" key="1">
    <citation type="submission" date="2023-06" db="EMBL/GenBank/DDBJ databases">
        <authorList>
            <person name="Zhang S."/>
        </authorList>
    </citation>
    <scope>NUCLEOTIDE SEQUENCE</scope>
    <source>
        <strain evidence="9">SG2303</strain>
    </source>
</reference>
<keyword evidence="3 5" id="KW-0238">DNA-binding</keyword>
<dbReference type="PROSITE" id="PS51900">
    <property type="entry name" value="CB"/>
    <property type="match status" value="1"/>
</dbReference>
<dbReference type="Pfam" id="PF00589">
    <property type="entry name" value="Phage_integrase"/>
    <property type="match status" value="1"/>
</dbReference>
<comment type="similarity">
    <text evidence="1">Belongs to the 'phage' integrase family.</text>
</comment>
<dbReference type="RefSeq" id="WP_289828134.1">
    <property type="nucleotide sequence ID" value="NZ_JAUEDK010000002.1"/>
</dbReference>
<dbReference type="Gene3D" id="1.10.443.10">
    <property type="entry name" value="Intergrase catalytic core"/>
    <property type="match status" value="1"/>
</dbReference>
<accession>A0ABT7XIJ9</accession>
<feature type="region of interest" description="Disordered" evidence="6">
    <location>
        <begin position="1"/>
        <end position="21"/>
    </location>
</feature>
<protein>
    <submittedName>
        <fullName evidence="9">Site-specific integrase</fullName>
    </submittedName>
</protein>
<evidence type="ECO:0000256" key="5">
    <source>
        <dbReference type="PROSITE-ProRule" id="PRU01248"/>
    </source>
</evidence>
<evidence type="ECO:0000256" key="2">
    <source>
        <dbReference type="ARBA" id="ARBA00022908"/>
    </source>
</evidence>
<dbReference type="InterPro" id="IPR010998">
    <property type="entry name" value="Integrase_recombinase_N"/>
</dbReference>
<feature type="domain" description="Tyr recombinase" evidence="7">
    <location>
        <begin position="159"/>
        <end position="369"/>
    </location>
</feature>
<keyword evidence="2" id="KW-0229">DNA integration</keyword>
<dbReference type="InterPro" id="IPR050090">
    <property type="entry name" value="Tyrosine_recombinase_XerCD"/>
</dbReference>
<dbReference type="EMBL" id="JAUEDK010000002">
    <property type="protein sequence ID" value="MDN0073606.1"/>
    <property type="molecule type" value="Genomic_DNA"/>
</dbReference>
<feature type="compositionally biased region" description="Pro residues" evidence="6">
    <location>
        <begin position="1"/>
        <end position="11"/>
    </location>
</feature>
<comment type="caution">
    <text evidence="9">The sequence shown here is derived from an EMBL/GenBank/DDBJ whole genome shotgun (WGS) entry which is preliminary data.</text>
</comment>
<dbReference type="InterPro" id="IPR044068">
    <property type="entry name" value="CB"/>
</dbReference>
<gene>
    <name evidence="9" type="ORF">QU481_01695</name>
</gene>
<evidence type="ECO:0000256" key="4">
    <source>
        <dbReference type="ARBA" id="ARBA00023172"/>
    </source>
</evidence>
<evidence type="ECO:0000313" key="10">
    <source>
        <dbReference type="Proteomes" id="UP001168540"/>
    </source>
</evidence>
<dbReference type="Gene3D" id="1.10.150.130">
    <property type="match status" value="1"/>
</dbReference>
<dbReference type="PANTHER" id="PTHR30349:SF41">
    <property type="entry name" value="INTEGRASE_RECOMBINASE PROTEIN MJ0367-RELATED"/>
    <property type="match status" value="1"/>
</dbReference>
<organism evidence="9 10">
    <name type="scientific">Crenobacter oryzisoli</name>
    <dbReference type="NCBI Taxonomy" id="3056844"/>
    <lineage>
        <taxon>Bacteria</taxon>
        <taxon>Pseudomonadati</taxon>
        <taxon>Pseudomonadota</taxon>
        <taxon>Betaproteobacteria</taxon>
        <taxon>Neisseriales</taxon>
        <taxon>Neisseriaceae</taxon>
        <taxon>Crenobacter</taxon>
    </lineage>
</organism>
<evidence type="ECO:0000256" key="6">
    <source>
        <dbReference type="SAM" id="MobiDB-lite"/>
    </source>
</evidence>
<dbReference type="CDD" id="cd00397">
    <property type="entry name" value="DNA_BRE_C"/>
    <property type="match status" value="1"/>
</dbReference>
<dbReference type="Proteomes" id="UP001168540">
    <property type="component" value="Unassembled WGS sequence"/>
</dbReference>
<evidence type="ECO:0000259" key="8">
    <source>
        <dbReference type="PROSITE" id="PS51900"/>
    </source>
</evidence>
<evidence type="ECO:0000313" key="9">
    <source>
        <dbReference type="EMBL" id="MDN0073606.1"/>
    </source>
</evidence>
<dbReference type="InterPro" id="IPR011010">
    <property type="entry name" value="DNA_brk_join_enz"/>
</dbReference>
<feature type="compositionally biased region" description="Basic and acidic residues" evidence="6">
    <location>
        <begin position="356"/>
        <end position="369"/>
    </location>
</feature>
<name>A0ABT7XIJ9_9NEIS</name>
<dbReference type="SUPFAM" id="SSF56349">
    <property type="entry name" value="DNA breaking-rejoining enzymes"/>
    <property type="match status" value="1"/>
</dbReference>
<evidence type="ECO:0000256" key="1">
    <source>
        <dbReference type="ARBA" id="ARBA00008857"/>
    </source>
</evidence>
<keyword evidence="4" id="KW-0233">DNA recombination</keyword>
<keyword evidence="10" id="KW-1185">Reference proteome</keyword>
<dbReference type="InterPro" id="IPR013762">
    <property type="entry name" value="Integrase-like_cat_sf"/>
</dbReference>
<dbReference type="PANTHER" id="PTHR30349">
    <property type="entry name" value="PHAGE INTEGRASE-RELATED"/>
    <property type="match status" value="1"/>
</dbReference>